<dbReference type="Gene3D" id="2.30.30.830">
    <property type="match status" value="1"/>
</dbReference>
<feature type="signal peptide" evidence="1">
    <location>
        <begin position="1"/>
        <end position="20"/>
    </location>
</feature>
<evidence type="ECO:0000313" key="3">
    <source>
        <dbReference type="Proteomes" id="UP000690515"/>
    </source>
</evidence>
<evidence type="ECO:0000256" key="1">
    <source>
        <dbReference type="SAM" id="SignalP"/>
    </source>
</evidence>
<name>A0ABS5Z6L4_9GAMM</name>
<dbReference type="Proteomes" id="UP000690515">
    <property type="component" value="Unassembled WGS sequence"/>
</dbReference>
<dbReference type="PROSITE" id="PS51257">
    <property type="entry name" value="PROKAR_LIPOPROTEIN"/>
    <property type="match status" value="1"/>
</dbReference>
<dbReference type="RefSeq" id="WP_215817739.1">
    <property type="nucleotide sequence ID" value="NZ_JAGSOY010000001.1"/>
</dbReference>
<dbReference type="Pfam" id="PF04351">
    <property type="entry name" value="PilP"/>
    <property type="match status" value="1"/>
</dbReference>
<dbReference type="InterPro" id="IPR007446">
    <property type="entry name" value="PilP"/>
</dbReference>
<sequence>MSGYTKVSLVALLSSAVLLAGCTSREYEDLQSFMDEVRARPKGNIPPIPIVKPYEAFTYSASGLRSPFIAPIQVSEKKEQQESSVKPDFNRPKQYLENYGIETFQMVGSISNDDGFWALVRGGGGVHRVKEGDYLGRNHGKIISITETEIKVTEIVPSGKDKWVERPRTIALNEG</sequence>
<proteinExistence type="predicted"/>
<gene>
    <name evidence="2" type="ORF">KCG35_00720</name>
</gene>
<accession>A0ABS5Z6L4</accession>
<dbReference type="PIRSF" id="PIRSF016481">
    <property type="entry name" value="Pilus_assembly_PilP"/>
    <property type="match status" value="1"/>
</dbReference>
<reference evidence="2 3" key="1">
    <citation type="submission" date="2021-04" db="EMBL/GenBank/DDBJ databases">
        <authorList>
            <person name="Pira H."/>
            <person name="Risdian C."/>
            <person name="Wink J."/>
        </authorList>
    </citation>
    <scope>NUCLEOTIDE SEQUENCE [LARGE SCALE GENOMIC DNA]</scope>
    <source>
        <strain evidence="2 3">WH53</strain>
    </source>
</reference>
<keyword evidence="3" id="KW-1185">Reference proteome</keyword>
<dbReference type="EMBL" id="JAGSOY010000001">
    <property type="protein sequence ID" value="MBU2709573.1"/>
    <property type="molecule type" value="Genomic_DNA"/>
</dbReference>
<protein>
    <submittedName>
        <fullName evidence="2">Pilus assembly protein PilP</fullName>
    </submittedName>
</protein>
<feature type="chain" id="PRO_5046465107" evidence="1">
    <location>
        <begin position="21"/>
        <end position="175"/>
    </location>
</feature>
<organism evidence="2 3">
    <name type="scientific">Zooshikella harenae</name>
    <dbReference type="NCBI Taxonomy" id="2827238"/>
    <lineage>
        <taxon>Bacteria</taxon>
        <taxon>Pseudomonadati</taxon>
        <taxon>Pseudomonadota</taxon>
        <taxon>Gammaproteobacteria</taxon>
        <taxon>Oceanospirillales</taxon>
        <taxon>Zooshikellaceae</taxon>
        <taxon>Zooshikella</taxon>
    </lineage>
</organism>
<keyword evidence="1" id="KW-0732">Signal</keyword>
<evidence type="ECO:0000313" key="2">
    <source>
        <dbReference type="EMBL" id="MBU2709573.1"/>
    </source>
</evidence>
<comment type="caution">
    <text evidence="2">The sequence shown here is derived from an EMBL/GenBank/DDBJ whole genome shotgun (WGS) entry which is preliminary data.</text>
</comment>